<evidence type="ECO:0000313" key="1">
    <source>
        <dbReference type="EMBL" id="GGD90499.1"/>
    </source>
</evidence>
<keyword evidence="2" id="KW-1185">Reference proteome</keyword>
<proteinExistence type="predicted"/>
<reference evidence="1" key="2">
    <citation type="submission" date="2020-09" db="EMBL/GenBank/DDBJ databases">
        <authorList>
            <person name="Sun Q."/>
            <person name="Zhou Y."/>
        </authorList>
    </citation>
    <scope>NUCLEOTIDE SEQUENCE</scope>
    <source>
        <strain evidence="1">CGMCC 1.12924</strain>
    </source>
</reference>
<dbReference type="Proteomes" id="UP000652231">
    <property type="component" value="Unassembled WGS sequence"/>
</dbReference>
<sequence>METYKLIDGKFNSDDAKEILMNMISSKIHFHAVKDFSMQERTGEAEALSRERIKELQKTKEQIISIIEKARKKNLILEVHSSVNISFVSKE</sequence>
<comment type="caution">
    <text evidence="1">The sequence shown here is derived from an EMBL/GenBank/DDBJ whole genome shotgun (WGS) entry which is preliminary data.</text>
</comment>
<gene>
    <name evidence="1" type="ORF">GCM10011312_13000</name>
</gene>
<reference evidence="1" key="1">
    <citation type="journal article" date="2014" name="Int. J. Syst. Evol. Microbiol.">
        <title>Complete genome sequence of Corynebacterium casei LMG S-19264T (=DSM 44701T), isolated from a smear-ripened cheese.</title>
        <authorList>
            <consortium name="US DOE Joint Genome Institute (JGI-PGF)"/>
            <person name="Walter F."/>
            <person name="Albersmeier A."/>
            <person name="Kalinowski J."/>
            <person name="Ruckert C."/>
        </authorList>
    </citation>
    <scope>NUCLEOTIDE SEQUENCE</scope>
    <source>
        <strain evidence="1">CGMCC 1.12924</strain>
    </source>
</reference>
<accession>A0A8J2V9M7</accession>
<protein>
    <submittedName>
        <fullName evidence="1">Uncharacterized protein</fullName>
    </submittedName>
</protein>
<dbReference type="EMBL" id="BMGK01000004">
    <property type="protein sequence ID" value="GGD90499.1"/>
    <property type="molecule type" value="Genomic_DNA"/>
</dbReference>
<dbReference type="RefSeq" id="WP_188440734.1">
    <property type="nucleotide sequence ID" value="NZ_BMGK01000004.1"/>
</dbReference>
<dbReference type="AlphaFoldDB" id="A0A8J2V9M7"/>
<organism evidence="1 2">
    <name type="scientific">Planktosalinus lacus</name>
    <dbReference type="NCBI Taxonomy" id="1526573"/>
    <lineage>
        <taxon>Bacteria</taxon>
        <taxon>Pseudomonadati</taxon>
        <taxon>Bacteroidota</taxon>
        <taxon>Flavobacteriia</taxon>
        <taxon>Flavobacteriales</taxon>
        <taxon>Flavobacteriaceae</taxon>
        <taxon>Planktosalinus</taxon>
    </lineage>
</organism>
<name>A0A8J2V9M7_9FLAO</name>
<evidence type="ECO:0000313" key="2">
    <source>
        <dbReference type="Proteomes" id="UP000652231"/>
    </source>
</evidence>